<feature type="domain" description="TGS" evidence="10">
    <location>
        <begin position="441"/>
        <end position="506"/>
    </location>
</feature>
<dbReference type="Gene3D" id="3.30.460.10">
    <property type="entry name" value="Beta Polymerase, domain 2"/>
    <property type="match status" value="1"/>
</dbReference>
<comment type="catalytic activity">
    <reaction evidence="5">
        <text>GTP + ATP = guanosine 3'-diphosphate 5'-triphosphate + AMP</text>
        <dbReference type="Rhea" id="RHEA:22088"/>
        <dbReference type="ChEBI" id="CHEBI:30616"/>
        <dbReference type="ChEBI" id="CHEBI:37565"/>
        <dbReference type="ChEBI" id="CHEBI:142410"/>
        <dbReference type="ChEBI" id="CHEBI:456215"/>
        <dbReference type="EC" id="2.7.6.5"/>
    </reaction>
</comment>
<evidence type="ECO:0000256" key="5">
    <source>
        <dbReference type="ARBA" id="ARBA00048244"/>
    </source>
</evidence>
<dbReference type="SUPFAM" id="SSF109604">
    <property type="entry name" value="HD-domain/PDEase-like"/>
    <property type="match status" value="1"/>
</dbReference>
<feature type="domain" description="HD" evidence="9">
    <location>
        <begin position="97"/>
        <end position="196"/>
    </location>
</feature>
<dbReference type="NCBIfam" id="TIGR00691">
    <property type="entry name" value="spoT_relA"/>
    <property type="match status" value="1"/>
</dbReference>
<dbReference type="PROSITE" id="PS51831">
    <property type="entry name" value="HD"/>
    <property type="match status" value="1"/>
</dbReference>
<accession>A0ABQ0SGH7</accession>
<dbReference type="CDD" id="cd05399">
    <property type="entry name" value="NT_Rel-Spo_like"/>
    <property type="match status" value="1"/>
</dbReference>
<dbReference type="InterPro" id="IPR006674">
    <property type="entry name" value="HD_domain"/>
</dbReference>
<organism evidence="11 12">
    <name type="scientific">Novacetimonas hansenii</name>
    <name type="common">Komagataeibacter hansenii</name>
    <dbReference type="NCBI Taxonomy" id="436"/>
    <lineage>
        <taxon>Bacteria</taxon>
        <taxon>Pseudomonadati</taxon>
        <taxon>Pseudomonadota</taxon>
        <taxon>Alphaproteobacteria</taxon>
        <taxon>Acetobacterales</taxon>
        <taxon>Acetobacteraceae</taxon>
        <taxon>Novacetimonas</taxon>
    </lineage>
</organism>
<dbReference type="PANTHER" id="PTHR21262:SF36">
    <property type="entry name" value="BIFUNCTIONAL (P)PPGPP SYNTHASE_HYDROLASE SPOT"/>
    <property type="match status" value="1"/>
</dbReference>
<dbReference type="InterPro" id="IPR007685">
    <property type="entry name" value="RelA_SpoT"/>
</dbReference>
<comment type="similarity">
    <text evidence="6">Belongs to the relA/spoT family.</text>
</comment>
<name>A0ABQ0SGH7_NOVHA</name>
<evidence type="ECO:0000256" key="7">
    <source>
        <dbReference type="SAM" id="MobiDB-lite"/>
    </source>
</evidence>
<dbReference type="InterPro" id="IPR004811">
    <property type="entry name" value="RelA/Spo_fam"/>
</dbReference>
<dbReference type="CDD" id="cd00077">
    <property type="entry name" value="HDc"/>
    <property type="match status" value="1"/>
</dbReference>
<evidence type="ECO:0000259" key="10">
    <source>
        <dbReference type="PROSITE" id="PS51880"/>
    </source>
</evidence>
<evidence type="ECO:0000256" key="3">
    <source>
        <dbReference type="ARBA" id="ARBA00029754"/>
    </source>
</evidence>
<dbReference type="InterPro" id="IPR033655">
    <property type="entry name" value="TGS_RelA/SpoT"/>
</dbReference>
<dbReference type="Pfam" id="PF19296">
    <property type="entry name" value="RelA_AH_RIS"/>
    <property type="match status" value="1"/>
</dbReference>
<dbReference type="SUPFAM" id="SSF81271">
    <property type="entry name" value="TGS-like"/>
    <property type="match status" value="1"/>
</dbReference>
<dbReference type="SMART" id="SM00471">
    <property type="entry name" value="HDc"/>
    <property type="match status" value="1"/>
</dbReference>
<evidence type="ECO:0000259" key="8">
    <source>
        <dbReference type="PROSITE" id="PS51671"/>
    </source>
</evidence>
<dbReference type="Gene3D" id="1.10.3210.10">
    <property type="entry name" value="Hypothetical protein af1432"/>
    <property type="match status" value="1"/>
</dbReference>
<evidence type="ECO:0000256" key="1">
    <source>
        <dbReference type="ARBA" id="ARBA00013251"/>
    </source>
</evidence>
<feature type="region of interest" description="Disordered" evidence="7">
    <location>
        <begin position="1"/>
        <end position="35"/>
    </location>
</feature>
<feature type="domain" description="ACT" evidence="8">
    <location>
        <begin position="713"/>
        <end position="787"/>
    </location>
</feature>
<dbReference type="PANTHER" id="PTHR21262">
    <property type="entry name" value="GUANOSINE-3',5'-BIS DIPHOSPHATE 3'-PYROPHOSPHOHYDROLASE"/>
    <property type="match status" value="1"/>
</dbReference>
<evidence type="ECO:0000313" key="12">
    <source>
        <dbReference type="Proteomes" id="UP000319478"/>
    </source>
</evidence>
<dbReference type="Pfam" id="PF04607">
    <property type="entry name" value="RelA_SpoT"/>
    <property type="match status" value="1"/>
</dbReference>
<dbReference type="InterPro" id="IPR012675">
    <property type="entry name" value="Beta-grasp_dom_sf"/>
</dbReference>
<sequence length="787" mass="86234">MTDRVGSETTASLTSPAVPTLPQAPAIGDGGHVPASVADADTAAATPRVPARVISCDGLTRRIQSYDPGADLDLIRRAFDVAYKAHEGQDRDNGDPYITHPLAVANILAGFRLDTASIATALLHDTIEDTGVTQAQLRTQFGATIAELVDGVTKLTRLELQSDRTKQAENFRKLVLAMSKDIRVLIVKLADRLHNMRTLHYVQRLDRRQRIARETMEIYAPLADRIGMEKVKVELQNLSFAELEPEAMATIRARLNYLRGQGADVIEEIRHELQNLCAEAGLKGVEVTGREKTPYSIWEKMQRRNVAFEQLSDIMAFRIIVPSREGCYVTLGAVHAAYPVISGRFKDYISTPKVNGYQSLHTGVTLRHPRNQKIEVQIRTAEMHDVAENGVASHWLYKQGGDGKVDDAAHVVSGLRWVQDLLDILEDSAAPDEFLENTKLELYQDQVFCFTPKGRLISLPRGATPIDFAYAVHSQVGDSCVGARINGRLMPLRHELQNGDQVEIMTARGGTPSPSWERFVVTGKARARIRRHVALQQRESHLDSGRVALAKSFRQEGVDGSEKVLESLLKDLRQSSVADLFVAVGNGNLSAREVVQAAYPDLRRAPRAPRMVPGLSMRAAESTTAFSAARRKNAAGMALAGVGAGMAVHFAGCCHPLPGDRIVGIVSTGKGITVHAQGCQTLETFAATPERFMDLNWDYDLIARNAAGTHVGRLSVVTANEPSVLATLTNIATKHDGVMVNLRIVNRQLEFMEILADIEVRDLRHLSAIMAALRAETGVVQVERAKG</sequence>
<dbReference type="InterPro" id="IPR002912">
    <property type="entry name" value="ACT_dom"/>
</dbReference>
<evidence type="ECO:0000313" key="11">
    <source>
        <dbReference type="EMBL" id="GEC64320.1"/>
    </source>
</evidence>
<dbReference type="Pfam" id="PF02824">
    <property type="entry name" value="TGS"/>
    <property type="match status" value="1"/>
</dbReference>
<dbReference type="Proteomes" id="UP000319478">
    <property type="component" value="Unassembled WGS sequence"/>
</dbReference>
<dbReference type="Gene3D" id="3.10.20.30">
    <property type="match status" value="1"/>
</dbReference>
<protein>
    <recommendedName>
        <fullName evidence="2">GTP pyrophosphokinase rsh</fullName>
        <ecNumber evidence="1">2.7.6.5</ecNumber>
    </recommendedName>
    <alternativeName>
        <fullName evidence="4">(p)ppGpp synthase</fullName>
    </alternativeName>
    <alternativeName>
        <fullName evidence="3">ATP:GTP 3'-pyrophosphotransferase</fullName>
    </alternativeName>
</protein>
<comment type="caution">
    <text evidence="11">The sequence shown here is derived from an EMBL/GenBank/DDBJ whole genome shotgun (WGS) entry which is preliminary data.</text>
</comment>
<dbReference type="CDD" id="cd01668">
    <property type="entry name" value="TGS_RSH"/>
    <property type="match status" value="1"/>
</dbReference>
<dbReference type="SUPFAM" id="SSF81301">
    <property type="entry name" value="Nucleotidyltransferase"/>
    <property type="match status" value="1"/>
</dbReference>
<dbReference type="EC" id="2.7.6.5" evidence="1"/>
<dbReference type="CDD" id="cd04876">
    <property type="entry name" value="ACT_RelA-SpoT"/>
    <property type="match status" value="1"/>
</dbReference>
<dbReference type="Gene3D" id="3.30.70.260">
    <property type="match status" value="1"/>
</dbReference>
<evidence type="ECO:0000256" key="4">
    <source>
        <dbReference type="ARBA" id="ARBA00032407"/>
    </source>
</evidence>
<dbReference type="Pfam" id="PF13328">
    <property type="entry name" value="HD_4"/>
    <property type="match status" value="1"/>
</dbReference>
<dbReference type="InterPro" id="IPR045600">
    <property type="entry name" value="RelA/SpoT_AH_RIS"/>
</dbReference>
<comment type="function">
    <text evidence="6">In eubacteria ppGpp (guanosine 3'-diphosphate 5'-diphosphate) is a mediator of the stringent response that coordinates a variety of cellular activities in response to changes in nutritional abundance.</text>
</comment>
<feature type="compositionally biased region" description="Polar residues" evidence="7">
    <location>
        <begin position="7"/>
        <end position="17"/>
    </location>
</feature>
<dbReference type="InterPro" id="IPR043519">
    <property type="entry name" value="NT_sf"/>
</dbReference>
<dbReference type="InterPro" id="IPR003607">
    <property type="entry name" value="HD/PDEase_dom"/>
</dbReference>
<dbReference type="Pfam" id="PF13291">
    <property type="entry name" value="ACT_4"/>
    <property type="match status" value="1"/>
</dbReference>
<dbReference type="InterPro" id="IPR004095">
    <property type="entry name" value="TGS"/>
</dbReference>
<evidence type="ECO:0000256" key="2">
    <source>
        <dbReference type="ARBA" id="ARBA00014315"/>
    </source>
</evidence>
<dbReference type="SMART" id="SM00954">
    <property type="entry name" value="RelA_SpoT"/>
    <property type="match status" value="1"/>
</dbReference>
<dbReference type="PROSITE" id="PS51671">
    <property type="entry name" value="ACT"/>
    <property type="match status" value="1"/>
</dbReference>
<gene>
    <name evidence="11" type="ORF">GHA01_21690</name>
</gene>
<dbReference type="EMBL" id="BJNN01000115">
    <property type="protein sequence ID" value="GEC64320.1"/>
    <property type="molecule type" value="Genomic_DNA"/>
</dbReference>
<evidence type="ECO:0000259" key="9">
    <source>
        <dbReference type="PROSITE" id="PS51831"/>
    </source>
</evidence>
<reference evidence="11 12" key="1">
    <citation type="submission" date="2019-06" db="EMBL/GenBank/DDBJ databases">
        <title>Whole genome shotgun sequence of Komagataeibacter hansenii NBRC 14820.</title>
        <authorList>
            <person name="Hosoyama A."/>
            <person name="Uohara A."/>
            <person name="Ohji S."/>
            <person name="Ichikawa N."/>
        </authorList>
    </citation>
    <scope>NUCLEOTIDE SEQUENCE [LARGE SCALE GENOMIC DNA]</scope>
    <source>
        <strain evidence="11 12">NBRC 14820</strain>
    </source>
</reference>
<evidence type="ECO:0000256" key="6">
    <source>
        <dbReference type="RuleBase" id="RU003847"/>
    </source>
</evidence>
<keyword evidence="12" id="KW-1185">Reference proteome</keyword>
<dbReference type="PROSITE" id="PS51880">
    <property type="entry name" value="TGS"/>
    <property type="match status" value="1"/>
</dbReference>
<proteinExistence type="inferred from homology"/>
<dbReference type="InterPro" id="IPR012676">
    <property type="entry name" value="TGS-like"/>
</dbReference>